<dbReference type="SUPFAM" id="SSF142338">
    <property type="entry name" value="CofD-like"/>
    <property type="match status" value="1"/>
</dbReference>
<reference evidence="3 4" key="1">
    <citation type="submission" date="2021-01" db="EMBL/GenBank/DDBJ databases">
        <title>Genomic Encyclopedia of Type Strains, Phase IV (KMG-IV): sequencing the most valuable type-strain genomes for metagenomic binning, comparative biology and taxonomic classification.</title>
        <authorList>
            <person name="Goeker M."/>
        </authorList>
    </citation>
    <scope>NUCLEOTIDE SEQUENCE [LARGE SCALE GENOMIC DNA]</scope>
    <source>
        <strain evidence="3 4">DSM 100968</strain>
    </source>
</reference>
<comment type="function">
    <text evidence="2">Required for morphogenesis under gluconeogenic growth conditions.</text>
</comment>
<dbReference type="RefSeq" id="WP_205005551.1">
    <property type="nucleotide sequence ID" value="NZ_CBCRXA010000033.1"/>
</dbReference>
<dbReference type="EMBL" id="JAFBEV010000004">
    <property type="protein sequence ID" value="MBM7657200.1"/>
    <property type="molecule type" value="Genomic_DNA"/>
</dbReference>
<dbReference type="HAMAP" id="MF_00973">
    <property type="entry name" value="Gluconeogen_factor"/>
    <property type="match status" value="1"/>
</dbReference>
<gene>
    <name evidence="3" type="ORF">JOC27_000641</name>
</gene>
<organism evidence="3 4">
    <name type="scientific">Sporolactobacillus spathodeae</name>
    <dbReference type="NCBI Taxonomy" id="1465502"/>
    <lineage>
        <taxon>Bacteria</taxon>
        <taxon>Bacillati</taxon>
        <taxon>Bacillota</taxon>
        <taxon>Bacilli</taxon>
        <taxon>Bacillales</taxon>
        <taxon>Sporolactobacillaceae</taxon>
        <taxon>Sporolactobacillus</taxon>
    </lineage>
</organism>
<comment type="similarity">
    <text evidence="2">Belongs to the gluconeogenesis factor family.</text>
</comment>
<dbReference type="NCBIfam" id="TIGR01826">
    <property type="entry name" value="CofD_related"/>
    <property type="match status" value="1"/>
</dbReference>
<dbReference type="PANTHER" id="PTHR30135">
    <property type="entry name" value="UNCHARACTERIZED PROTEIN YVCK-RELATED"/>
    <property type="match status" value="1"/>
</dbReference>
<accession>A0ABS2Q7C3</accession>
<dbReference type="CDD" id="cd07187">
    <property type="entry name" value="YvcK_like"/>
    <property type="match status" value="1"/>
</dbReference>
<protein>
    <recommendedName>
        <fullName evidence="2">Gluconeogenesis factor</fullName>
    </recommendedName>
</protein>
<sequence>MNTRRKVVAIGGGTGLPAVLRGLKKYDVAITAIVTVADDGGSSGKLRSELQIPPPGDIRNVLVSLSDVEPMFEQLLQHRFKTDAGLNGHSLGNLLIAALTSITGDFVKGVRELSRILNVHGQVLPAADQSIVLGAVMSDGSIVEGESRIPKANKKIEHVFLKPQQIKPLPESIRAIREADLITLGPGSLYTSVIPNLLVPELAEEIIQSKAKKVYVCNVMTQKGETDGYTASDHIAAIRHHVPNLFIDAIIANNQPIAPTVLKRYADEAAEPVSVDREIMESAGIQVISAPLVRMAGGVIRHNEAAIARLLMTLLPISEPAIVEPDPPFPV</sequence>
<evidence type="ECO:0000313" key="3">
    <source>
        <dbReference type="EMBL" id="MBM7657200.1"/>
    </source>
</evidence>
<keyword evidence="4" id="KW-1185">Reference proteome</keyword>
<dbReference type="PANTHER" id="PTHR30135:SF3">
    <property type="entry name" value="GLUCONEOGENESIS FACTOR-RELATED"/>
    <property type="match status" value="1"/>
</dbReference>
<dbReference type="InterPro" id="IPR010119">
    <property type="entry name" value="Gluconeogen_factor"/>
</dbReference>
<dbReference type="Pfam" id="PF01933">
    <property type="entry name" value="CofD"/>
    <property type="match status" value="1"/>
</dbReference>
<evidence type="ECO:0000313" key="4">
    <source>
        <dbReference type="Proteomes" id="UP000823201"/>
    </source>
</evidence>
<evidence type="ECO:0000256" key="1">
    <source>
        <dbReference type="ARBA" id="ARBA00022490"/>
    </source>
</evidence>
<dbReference type="Proteomes" id="UP000823201">
    <property type="component" value="Unassembled WGS sequence"/>
</dbReference>
<keyword evidence="1 2" id="KW-0963">Cytoplasm</keyword>
<proteinExistence type="inferred from homology"/>
<dbReference type="InterPro" id="IPR038136">
    <property type="entry name" value="CofD-like_dom_sf"/>
</dbReference>
<dbReference type="Gene3D" id="3.40.50.10680">
    <property type="entry name" value="CofD-like domains"/>
    <property type="match status" value="1"/>
</dbReference>
<evidence type="ECO:0000256" key="2">
    <source>
        <dbReference type="HAMAP-Rule" id="MF_00973"/>
    </source>
</evidence>
<comment type="subcellular location">
    <subcellularLocation>
        <location evidence="2">Cytoplasm</location>
    </subcellularLocation>
</comment>
<dbReference type="InterPro" id="IPR002882">
    <property type="entry name" value="CofD"/>
</dbReference>
<comment type="caution">
    <text evidence="3">The sequence shown here is derived from an EMBL/GenBank/DDBJ whole genome shotgun (WGS) entry which is preliminary data.</text>
</comment>
<name>A0ABS2Q7C3_9BACL</name>